<evidence type="ECO:0000256" key="1">
    <source>
        <dbReference type="SAM" id="Coils"/>
    </source>
</evidence>
<proteinExistence type="predicted"/>
<name>A0A8S5R8W1_9VIRU</name>
<accession>A0A8S5R8W1</accession>
<protein>
    <submittedName>
        <fullName evidence="2">Cytoplasmic FMR1-interacting protein 1</fullName>
    </submittedName>
</protein>
<sequence>MENNEEKILTLKSLDKDMRLKLEDIDRKLEDIEKKIEIVENVLRR</sequence>
<organism evidence="2">
    <name type="scientific">virus sp. cti5L29</name>
    <dbReference type="NCBI Taxonomy" id="2826813"/>
    <lineage>
        <taxon>Viruses</taxon>
    </lineage>
</organism>
<evidence type="ECO:0000313" key="2">
    <source>
        <dbReference type="EMBL" id="DAE27586.1"/>
    </source>
</evidence>
<feature type="coiled-coil region" evidence="1">
    <location>
        <begin position="15"/>
        <end position="42"/>
    </location>
</feature>
<reference evidence="2" key="1">
    <citation type="journal article" date="2021" name="Proc. Natl. Acad. Sci. U.S.A.">
        <title>A Catalog of Tens of Thousands of Viruses from Human Metagenomes Reveals Hidden Associations with Chronic Diseases.</title>
        <authorList>
            <person name="Tisza M.J."/>
            <person name="Buck C.B."/>
        </authorList>
    </citation>
    <scope>NUCLEOTIDE SEQUENCE</scope>
    <source>
        <strain evidence="2">Cti5L29</strain>
    </source>
</reference>
<dbReference type="EMBL" id="BK015841">
    <property type="protein sequence ID" value="DAE27586.1"/>
    <property type="molecule type" value="Genomic_DNA"/>
</dbReference>
<keyword evidence="1" id="KW-0175">Coiled coil</keyword>